<dbReference type="HOGENOM" id="CLU_002341_7_0_1"/>
<gene>
    <name evidence="1" type="ORF">FOYG_16138</name>
</gene>
<sequence>MVIECRKDPSDLMLAEPWDDDELRITFQRLSSLESLPLHFCSFIDGLDEYTAGKQRYTGIFEELLAPLRVLASSPSIKLCVSSRPWNSFDKEFGRLEWKLQLEDLTREDSRSYVTEQLGADQKFQELSNNNPQCSEIPETIVQRAQGVFLWVFLVVNSLLRGLCNDDSYTDLQQRLNELPDDLYRYFEHMLYSIENVYWDSTTELRRCARLARLQVYAGRLFASSARSSSRTNKEGRGYLLRVDIVHTNSLDTIHTGVLQKRCLGLLKGVLDVEASQTVGKASVPHFVGVAATDNNWIASGLIARRE</sequence>
<evidence type="ECO:0008006" key="3">
    <source>
        <dbReference type="Google" id="ProtNLM"/>
    </source>
</evidence>
<accession>W9HI84</accession>
<dbReference type="OrthoDB" id="443402at2759"/>
<dbReference type="PANTHER" id="PTHR10039:SF5">
    <property type="entry name" value="NACHT DOMAIN-CONTAINING PROTEIN"/>
    <property type="match status" value="1"/>
</dbReference>
<protein>
    <recommendedName>
        <fullName evidence="3">NACHT domain-containing protein</fullName>
    </recommendedName>
</protein>
<name>W9HI84_FUSOX</name>
<evidence type="ECO:0000313" key="2">
    <source>
        <dbReference type="Proteomes" id="UP000030753"/>
    </source>
</evidence>
<evidence type="ECO:0000313" key="1">
    <source>
        <dbReference type="EMBL" id="EWY81932.1"/>
    </source>
</evidence>
<dbReference type="AlphaFoldDB" id="W9HI84"/>
<dbReference type="PANTHER" id="PTHR10039">
    <property type="entry name" value="AMELOGENIN"/>
    <property type="match status" value="1"/>
</dbReference>
<reference evidence="1 2" key="1">
    <citation type="submission" date="2011-06" db="EMBL/GenBank/DDBJ databases">
        <title>The Genome Sequence of Fusarium oxysporum FOSC 3-a.</title>
        <authorList>
            <consortium name="The Broad Institute Genome Sequencing Platform"/>
            <person name="Ma L.-J."/>
            <person name="Gale L.R."/>
            <person name="Schwartz D.C."/>
            <person name="Zhou S."/>
            <person name="Corby-Kistler H."/>
            <person name="Young S.K."/>
            <person name="Zeng Q."/>
            <person name="Gargeya S."/>
            <person name="Fitzgerald M."/>
            <person name="Haas B."/>
            <person name="Abouelleil A."/>
            <person name="Alvarado L."/>
            <person name="Arachchi H.M."/>
            <person name="Berlin A."/>
            <person name="Brown A."/>
            <person name="Chapman S.B."/>
            <person name="Chen Z."/>
            <person name="Dunbar C."/>
            <person name="Freedman E."/>
            <person name="Gearin G."/>
            <person name="Gellesch M."/>
            <person name="Goldberg J."/>
            <person name="Griggs A."/>
            <person name="Gujja S."/>
            <person name="Heiman D."/>
            <person name="Howarth C."/>
            <person name="Larson L."/>
            <person name="Lui A."/>
            <person name="MacDonald P.J.P."/>
            <person name="Mehta T."/>
            <person name="Montmayeur A."/>
            <person name="Murphy C."/>
            <person name="Neiman D."/>
            <person name="Pearson M."/>
            <person name="Priest M."/>
            <person name="Roberts A."/>
            <person name="Saif S."/>
            <person name="Shea T."/>
            <person name="Shenoy N."/>
            <person name="Sisk P."/>
            <person name="Stolte C."/>
            <person name="Sykes S."/>
            <person name="Wortman J."/>
            <person name="Nusbaum C."/>
            <person name="Birren B."/>
        </authorList>
    </citation>
    <scope>NUCLEOTIDE SEQUENCE [LARGE SCALE GENOMIC DNA]</scope>
    <source>
        <strain evidence="2">FOSC 3-a</strain>
    </source>
</reference>
<proteinExistence type="predicted"/>
<organism evidence="1 2">
    <name type="scientific">Fusarium oxysporum NRRL 32931</name>
    <dbReference type="NCBI Taxonomy" id="660029"/>
    <lineage>
        <taxon>Eukaryota</taxon>
        <taxon>Fungi</taxon>
        <taxon>Dikarya</taxon>
        <taxon>Ascomycota</taxon>
        <taxon>Pezizomycotina</taxon>
        <taxon>Sordariomycetes</taxon>
        <taxon>Hypocreomycetidae</taxon>
        <taxon>Hypocreales</taxon>
        <taxon>Nectriaceae</taxon>
        <taxon>Fusarium</taxon>
        <taxon>Fusarium oxysporum species complex</taxon>
    </lineage>
</organism>
<dbReference type="EMBL" id="JH717849">
    <property type="protein sequence ID" value="EWY81932.1"/>
    <property type="molecule type" value="Genomic_DNA"/>
</dbReference>
<dbReference type="Proteomes" id="UP000030753">
    <property type="component" value="Unassembled WGS sequence"/>
</dbReference>